<dbReference type="PANTHER" id="PTHR30251">
    <property type="entry name" value="PILUS ASSEMBLY CHAPERONE"/>
    <property type="match status" value="1"/>
</dbReference>
<feature type="signal peptide" evidence="6">
    <location>
        <begin position="1"/>
        <end position="26"/>
    </location>
</feature>
<dbReference type="AlphaFoldDB" id="A0A7Y1Q8V5"/>
<dbReference type="PRINTS" id="PR00969">
    <property type="entry name" value="CHAPERONPILI"/>
</dbReference>
<evidence type="ECO:0000313" key="10">
    <source>
        <dbReference type="EMBL" id="NNA80228.1"/>
    </source>
</evidence>
<evidence type="ECO:0000256" key="5">
    <source>
        <dbReference type="ARBA" id="ARBA00023186"/>
    </source>
</evidence>
<comment type="similarity">
    <text evidence="2">Belongs to the periplasmic pilus chaperone family.</text>
</comment>
<evidence type="ECO:0000256" key="6">
    <source>
        <dbReference type="SAM" id="SignalP"/>
    </source>
</evidence>
<gene>
    <name evidence="9" type="ORF">HBO13_01190</name>
    <name evidence="8" type="ORF">HBO18_02050</name>
    <name evidence="10" type="ORF">HBO30_15985</name>
</gene>
<feature type="chain" id="PRO_5033605075" evidence="6">
    <location>
        <begin position="27"/>
        <end position="237"/>
    </location>
</feature>
<name>A0A7Y1Q8V5_9PSED</name>
<dbReference type="GO" id="GO:0030288">
    <property type="term" value="C:outer membrane-bounded periplasmic space"/>
    <property type="evidence" value="ECO:0007669"/>
    <property type="project" value="InterPro"/>
</dbReference>
<evidence type="ECO:0000256" key="1">
    <source>
        <dbReference type="ARBA" id="ARBA00004418"/>
    </source>
</evidence>
<dbReference type="InterPro" id="IPR001829">
    <property type="entry name" value="Pili_assmbl_chaperone_bac"/>
</dbReference>
<dbReference type="PANTHER" id="PTHR30251:SF3">
    <property type="entry name" value="FIMBRIAL CHAPARONE PROTEIN"/>
    <property type="match status" value="1"/>
</dbReference>
<proteinExistence type="inferred from homology"/>
<keyword evidence="4" id="KW-0574">Periplasm</keyword>
<feature type="domain" description="Pili assembly chaperone N-terminal" evidence="7">
    <location>
        <begin position="31"/>
        <end position="142"/>
    </location>
</feature>
<evidence type="ECO:0000313" key="12">
    <source>
        <dbReference type="Proteomes" id="UP000583279"/>
    </source>
</evidence>
<evidence type="ECO:0000256" key="3">
    <source>
        <dbReference type="ARBA" id="ARBA00022729"/>
    </source>
</evidence>
<dbReference type="RefSeq" id="WP_087149715.1">
    <property type="nucleotide sequence ID" value="NZ_JAAQYH010000001.1"/>
</dbReference>
<evidence type="ECO:0000313" key="11">
    <source>
        <dbReference type="Proteomes" id="UP000535954"/>
    </source>
</evidence>
<comment type="subcellular location">
    <subcellularLocation>
        <location evidence="1">Periplasm</location>
    </subcellularLocation>
</comment>
<evidence type="ECO:0000313" key="9">
    <source>
        <dbReference type="EMBL" id="NNA71253.1"/>
    </source>
</evidence>
<evidence type="ECO:0000256" key="4">
    <source>
        <dbReference type="ARBA" id="ARBA00022764"/>
    </source>
</evidence>
<dbReference type="Gene3D" id="2.60.40.10">
    <property type="entry name" value="Immunoglobulins"/>
    <property type="match status" value="2"/>
</dbReference>
<dbReference type="GO" id="GO:0071555">
    <property type="term" value="P:cell wall organization"/>
    <property type="evidence" value="ECO:0007669"/>
    <property type="project" value="InterPro"/>
</dbReference>
<dbReference type="Proteomes" id="UP000583279">
    <property type="component" value="Unassembled WGS sequence"/>
</dbReference>
<dbReference type="SUPFAM" id="SSF49354">
    <property type="entry name" value="PapD-like"/>
    <property type="match status" value="1"/>
</dbReference>
<dbReference type="InterPro" id="IPR050643">
    <property type="entry name" value="Periplasmic_pilus_chap"/>
</dbReference>
<keyword evidence="3 6" id="KW-0732">Signal</keyword>
<evidence type="ECO:0000259" key="7">
    <source>
        <dbReference type="Pfam" id="PF00345"/>
    </source>
</evidence>
<evidence type="ECO:0000313" key="8">
    <source>
        <dbReference type="EMBL" id="NNA42895.1"/>
    </source>
</evidence>
<evidence type="ECO:0000313" key="13">
    <source>
        <dbReference type="Proteomes" id="UP000586252"/>
    </source>
</evidence>
<accession>A0A7Y1Q8V5</accession>
<dbReference type="Proteomes" id="UP000535954">
    <property type="component" value="Unassembled WGS sequence"/>
</dbReference>
<dbReference type="Proteomes" id="UP000586252">
    <property type="component" value="Unassembled WGS sequence"/>
</dbReference>
<dbReference type="InterPro" id="IPR013783">
    <property type="entry name" value="Ig-like_fold"/>
</dbReference>
<reference evidence="11 12" key="1">
    <citation type="journal article" date="2020" name="Front. Microbiol.">
        <title>Genetic Organization of the aprX-lipA2 Operon Affects the Proteolytic Potential of Pseudomonas Species in Milk.</title>
        <authorList>
            <person name="Maier C."/>
            <person name="Huptas C."/>
            <person name="von Neubeck M."/>
            <person name="Scherer S."/>
            <person name="Wenning M."/>
            <person name="Lucking G."/>
        </authorList>
    </citation>
    <scope>NUCLEOTIDE SEQUENCE [LARGE SCALE GENOMIC DNA]</scope>
    <source>
        <strain evidence="8 12">WS 4997</strain>
        <strain evidence="10 13">WS 5404</strain>
        <strain evidence="9 11">WS 5405</strain>
    </source>
</reference>
<dbReference type="InterPro" id="IPR016147">
    <property type="entry name" value="Pili_assmbl_chaperone_N"/>
</dbReference>
<evidence type="ECO:0000256" key="2">
    <source>
        <dbReference type="ARBA" id="ARBA00007399"/>
    </source>
</evidence>
<dbReference type="InterPro" id="IPR008962">
    <property type="entry name" value="PapD-like_sf"/>
</dbReference>
<dbReference type="EMBL" id="JAAQYH010000001">
    <property type="protein sequence ID" value="NNA71253.1"/>
    <property type="molecule type" value="Genomic_DNA"/>
</dbReference>
<dbReference type="EMBL" id="JAAQYK010000001">
    <property type="protein sequence ID" value="NNA42895.1"/>
    <property type="molecule type" value="Genomic_DNA"/>
</dbReference>
<protein>
    <submittedName>
        <fullName evidence="9">Fimbria/pilus periplasmic chaperone</fullName>
    </submittedName>
</protein>
<comment type="caution">
    <text evidence="9">The sequence shown here is derived from an EMBL/GenBank/DDBJ whole genome shotgun (WGS) entry which is preliminary data.</text>
</comment>
<dbReference type="GeneID" id="45732186"/>
<keyword evidence="5" id="KW-0143">Chaperone</keyword>
<dbReference type="SUPFAM" id="SSF49584">
    <property type="entry name" value="Periplasmic chaperone C-domain"/>
    <property type="match status" value="1"/>
</dbReference>
<dbReference type="EMBL" id="JAAQYI010000008">
    <property type="protein sequence ID" value="NNA80228.1"/>
    <property type="molecule type" value="Genomic_DNA"/>
</dbReference>
<organism evidence="9 11">
    <name type="scientific">Pseudomonas lactis</name>
    <dbReference type="NCBI Taxonomy" id="1615674"/>
    <lineage>
        <taxon>Bacteria</taxon>
        <taxon>Pseudomonadati</taxon>
        <taxon>Pseudomonadota</taxon>
        <taxon>Gammaproteobacteria</taxon>
        <taxon>Pseudomonadales</taxon>
        <taxon>Pseudomonadaceae</taxon>
        <taxon>Pseudomonas</taxon>
    </lineage>
</organism>
<dbReference type="NCBIfam" id="NF007392">
    <property type="entry name" value="PRK09918.1"/>
    <property type="match status" value="1"/>
</dbReference>
<sequence>MNILNKLILLALSILLMVFLSPTSQAAGMLPETSVVLVNVADGEGTMNVTNTDNQAALLYTSLENVPEDKESLLVVSPPVARVEAGEKQLVRFIVQSQRPITTQRLKRVTFEGIPQKDPNAQAKIGVTVRQDLPVLISPADLPAKTDPWTLLEWSLTGRDLTVKNDSRYVVRLNQAFNVMPANLTLELPASYILPGKTHHFELPAGTTLGADASVRLYPVTLYGFATQPFDAPLKKH</sequence>
<dbReference type="Pfam" id="PF00345">
    <property type="entry name" value="PapD_N"/>
    <property type="match status" value="1"/>
</dbReference>
<dbReference type="InterPro" id="IPR036316">
    <property type="entry name" value="Pili_assmbl_chap_C_dom_sf"/>
</dbReference>